<feature type="transmembrane region" description="Helical" evidence="6">
    <location>
        <begin position="152"/>
        <end position="170"/>
    </location>
</feature>
<dbReference type="Pfam" id="PF05653">
    <property type="entry name" value="Mg_trans_NIPA"/>
    <property type="match status" value="1"/>
</dbReference>
<evidence type="ECO:0000313" key="8">
    <source>
        <dbReference type="Proteomes" id="UP001583177"/>
    </source>
</evidence>
<comment type="caution">
    <text evidence="7">The sequence shown here is derived from an EMBL/GenBank/DDBJ whole genome shotgun (WGS) entry which is preliminary data.</text>
</comment>
<feature type="transmembrane region" description="Helical" evidence="6">
    <location>
        <begin position="261"/>
        <end position="281"/>
    </location>
</feature>
<feature type="compositionally biased region" description="Basic and acidic residues" evidence="5">
    <location>
        <begin position="577"/>
        <end position="587"/>
    </location>
</feature>
<feature type="compositionally biased region" description="Low complexity" evidence="5">
    <location>
        <begin position="384"/>
        <end position="396"/>
    </location>
</feature>
<feature type="region of interest" description="Disordered" evidence="5">
    <location>
        <begin position="367"/>
        <end position="409"/>
    </location>
</feature>
<feature type="transmembrane region" description="Helical" evidence="6">
    <location>
        <begin position="287"/>
        <end position="309"/>
    </location>
</feature>
<keyword evidence="4 6" id="KW-0472">Membrane</keyword>
<dbReference type="Proteomes" id="UP001583177">
    <property type="component" value="Unassembled WGS sequence"/>
</dbReference>
<feature type="region of interest" description="Disordered" evidence="5">
    <location>
        <begin position="525"/>
        <end position="587"/>
    </location>
</feature>
<feature type="transmembrane region" description="Helical" evidence="6">
    <location>
        <begin position="85"/>
        <end position="105"/>
    </location>
</feature>
<dbReference type="Gene3D" id="1.10.3730.20">
    <property type="match status" value="1"/>
</dbReference>
<dbReference type="PANTHER" id="PTHR12570">
    <property type="match status" value="1"/>
</dbReference>
<dbReference type="SUPFAM" id="SSF103481">
    <property type="entry name" value="Multidrug resistance efflux transporter EmrE"/>
    <property type="match status" value="1"/>
</dbReference>
<keyword evidence="8" id="KW-1185">Reference proteome</keyword>
<comment type="subcellular location">
    <subcellularLocation>
        <location evidence="1">Membrane</location>
        <topology evidence="1">Multi-pass membrane protein</topology>
    </subcellularLocation>
</comment>
<keyword evidence="3 6" id="KW-1133">Transmembrane helix</keyword>
<evidence type="ECO:0000313" key="7">
    <source>
        <dbReference type="EMBL" id="KAL1876225.1"/>
    </source>
</evidence>
<evidence type="ECO:0000256" key="5">
    <source>
        <dbReference type="SAM" id="MobiDB-lite"/>
    </source>
</evidence>
<feature type="transmembrane region" description="Helical" evidence="6">
    <location>
        <begin position="112"/>
        <end position="132"/>
    </location>
</feature>
<sequence length="587" mass="63685">MGSIGGMSPGGSIALGIITGLLSTGVQSLGLTLQRKSHILEDEKGPHDVRRPPHRRRRWQVGMAMFIISNILGSTVQISTLPLPVLSTLQASGLVFNSICATLILGEPFTRWSLWGTLLVCAGAVLIAIFGAIPSPTHTLDELLTLLGRPAFVVWMALQAVLVIAICVVIDGANHVLNLSQSPRFRLVRGLSYGCVSGILSAHSLLVAKSAVELIIKTVVDGKNQFVRWQAWVIVLALITLALTQLYYLHRGLKLVSTSVLYPLVFCIYNIIAILDGLIYFDQTELISALRGCLIALGTVILLSGVLALSWRLSDEQHTPVGGQSSLAPGLGLVEDTDGEEEEEDLLLANTTPVGAEDDVLPTTYTYNTFDSQEQDTARRSRPKSLPLAPSASSGSGRKKTSFLPSLPRPRWQERQEIWGELDDDEIPYSPLPVSRLRSKTLPANDASVFGSHRRGISDTPFVLGEASASADSLRPSRSGFRARRKSTGFPGFTARKSSRRISGGPVQGAIGGISRWWRNRNNNSSGDLLPRPSSSTFPEYSDDPGDQTPQADRQESYRDNPEPDRVEEASGPAELPGRRREDDSAV</sequence>
<feature type="transmembrane region" description="Helical" evidence="6">
    <location>
        <begin position="59"/>
        <end position="79"/>
    </location>
</feature>
<name>A0ABR3XKJ4_9PEZI</name>
<evidence type="ECO:0000256" key="4">
    <source>
        <dbReference type="ARBA" id="ARBA00023136"/>
    </source>
</evidence>
<dbReference type="EMBL" id="JAWRVE010000017">
    <property type="protein sequence ID" value="KAL1876225.1"/>
    <property type="molecule type" value="Genomic_DNA"/>
</dbReference>
<evidence type="ECO:0008006" key="9">
    <source>
        <dbReference type="Google" id="ProtNLM"/>
    </source>
</evidence>
<gene>
    <name evidence="7" type="ORF">Daus18300_002853</name>
</gene>
<feature type="transmembrane region" description="Helical" evidence="6">
    <location>
        <begin position="229"/>
        <end position="249"/>
    </location>
</feature>
<reference evidence="7 8" key="1">
    <citation type="journal article" date="2024" name="IMA Fungus">
        <title>IMA Genome - F19 : A genome assembly and annotation guide to empower mycologists, including annotated draft genome sequences of Ceratocystis pirilliformis, Diaporthe australafricana, Fusarium ophioides, Paecilomyces lecythidis, and Sporothrix stenoceras.</title>
        <authorList>
            <person name="Aylward J."/>
            <person name="Wilson A.M."/>
            <person name="Visagie C.M."/>
            <person name="Spraker J."/>
            <person name="Barnes I."/>
            <person name="Buitendag C."/>
            <person name="Ceriani C."/>
            <person name="Del Mar Angel L."/>
            <person name="du Plessis D."/>
            <person name="Fuchs T."/>
            <person name="Gasser K."/>
            <person name="Kramer D."/>
            <person name="Li W."/>
            <person name="Munsamy K."/>
            <person name="Piso A."/>
            <person name="Price J.L."/>
            <person name="Sonnekus B."/>
            <person name="Thomas C."/>
            <person name="van der Nest A."/>
            <person name="van Dijk A."/>
            <person name="van Heerden A."/>
            <person name="van Vuuren N."/>
            <person name="Yilmaz N."/>
            <person name="Duong T.A."/>
            <person name="van der Merwe N.A."/>
            <person name="Wingfield M.J."/>
            <person name="Wingfield B.D."/>
        </authorList>
    </citation>
    <scope>NUCLEOTIDE SEQUENCE [LARGE SCALE GENOMIC DNA]</scope>
    <source>
        <strain evidence="7 8">CMW 18300</strain>
    </source>
</reference>
<keyword evidence="2 6" id="KW-0812">Transmembrane</keyword>
<dbReference type="PANTHER" id="PTHR12570:SF86">
    <property type="entry name" value="ADR321CP"/>
    <property type="match status" value="1"/>
</dbReference>
<organism evidence="7 8">
    <name type="scientific">Diaporthe australafricana</name>
    <dbReference type="NCBI Taxonomy" id="127596"/>
    <lineage>
        <taxon>Eukaryota</taxon>
        <taxon>Fungi</taxon>
        <taxon>Dikarya</taxon>
        <taxon>Ascomycota</taxon>
        <taxon>Pezizomycotina</taxon>
        <taxon>Sordariomycetes</taxon>
        <taxon>Sordariomycetidae</taxon>
        <taxon>Diaporthales</taxon>
        <taxon>Diaporthaceae</taxon>
        <taxon>Diaporthe</taxon>
    </lineage>
</organism>
<dbReference type="InterPro" id="IPR008521">
    <property type="entry name" value="Mg_trans_NIPA"/>
</dbReference>
<dbReference type="InterPro" id="IPR037185">
    <property type="entry name" value="EmrE-like"/>
</dbReference>
<accession>A0ABR3XKJ4</accession>
<proteinExistence type="predicted"/>
<evidence type="ECO:0000256" key="2">
    <source>
        <dbReference type="ARBA" id="ARBA00022692"/>
    </source>
</evidence>
<evidence type="ECO:0000256" key="6">
    <source>
        <dbReference type="SAM" id="Phobius"/>
    </source>
</evidence>
<feature type="transmembrane region" description="Helical" evidence="6">
    <location>
        <begin position="12"/>
        <end position="33"/>
    </location>
</feature>
<evidence type="ECO:0000256" key="3">
    <source>
        <dbReference type="ARBA" id="ARBA00022989"/>
    </source>
</evidence>
<feature type="region of interest" description="Disordered" evidence="5">
    <location>
        <begin position="468"/>
        <end position="509"/>
    </location>
</feature>
<feature type="compositionally biased region" description="Basic and acidic residues" evidence="5">
    <location>
        <begin position="553"/>
        <end position="569"/>
    </location>
</feature>
<evidence type="ECO:0000256" key="1">
    <source>
        <dbReference type="ARBA" id="ARBA00004141"/>
    </source>
</evidence>
<protein>
    <recommendedName>
        <fullName evidence="9">DUF803 domain-containing protein</fullName>
    </recommendedName>
</protein>